<dbReference type="CDD" id="cd01392">
    <property type="entry name" value="HTH_LacI"/>
    <property type="match status" value="1"/>
</dbReference>
<dbReference type="PRINTS" id="PR00036">
    <property type="entry name" value="HTHLACI"/>
</dbReference>
<protein>
    <submittedName>
        <fullName evidence="6">LacI family transcriptional regulator</fullName>
    </submittedName>
</protein>
<keyword evidence="2" id="KW-0805">Transcription regulation</keyword>
<evidence type="ECO:0000313" key="6">
    <source>
        <dbReference type="EMBL" id="GEM46568.1"/>
    </source>
</evidence>
<evidence type="ECO:0000256" key="3">
    <source>
        <dbReference type="ARBA" id="ARBA00023125"/>
    </source>
</evidence>
<evidence type="ECO:0000313" key="7">
    <source>
        <dbReference type="Proteomes" id="UP000321306"/>
    </source>
</evidence>
<dbReference type="SUPFAM" id="SSF47413">
    <property type="entry name" value="lambda repressor-like DNA-binding domains"/>
    <property type="match status" value="1"/>
</dbReference>
<keyword evidence="4" id="KW-0804">Transcription</keyword>
<dbReference type="CDD" id="cd06290">
    <property type="entry name" value="PBP1_LacI-like"/>
    <property type="match status" value="1"/>
</dbReference>
<dbReference type="Proteomes" id="UP000321306">
    <property type="component" value="Unassembled WGS sequence"/>
</dbReference>
<dbReference type="PROSITE" id="PS00356">
    <property type="entry name" value="HTH_LACI_1"/>
    <property type="match status" value="1"/>
</dbReference>
<evidence type="ECO:0000256" key="1">
    <source>
        <dbReference type="ARBA" id="ARBA00022491"/>
    </source>
</evidence>
<dbReference type="InterPro" id="IPR046335">
    <property type="entry name" value="LacI/GalR-like_sensor"/>
</dbReference>
<evidence type="ECO:0000259" key="5">
    <source>
        <dbReference type="PROSITE" id="PS50932"/>
    </source>
</evidence>
<name>A0A511N282_DEIC1</name>
<organism evidence="6 7">
    <name type="scientific">Deinococcus cellulosilyticus (strain DSM 18568 / NBRC 106333 / KACC 11606 / 5516J-15)</name>
    <dbReference type="NCBI Taxonomy" id="1223518"/>
    <lineage>
        <taxon>Bacteria</taxon>
        <taxon>Thermotogati</taxon>
        <taxon>Deinococcota</taxon>
        <taxon>Deinococci</taxon>
        <taxon>Deinococcales</taxon>
        <taxon>Deinococcaceae</taxon>
        <taxon>Deinococcus</taxon>
    </lineage>
</organism>
<keyword evidence="1" id="KW-0678">Repressor</keyword>
<dbReference type="InterPro" id="IPR028082">
    <property type="entry name" value="Peripla_BP_I"/>
</dbReference>
<dbReference type="Gene3D" id="3.40.50.2300">
    <property type="match status" value="2"/>
</dbReference>
<dbReference type="SMART" id="SM00354">
    <property type="entry name" value="HTH_LACI"/>
    <property type="match status" value="1"/>
</dbReference>
<evidence type="ECO:0000256" key="4">
    <source>
        <dbReference type="ARBA" id="ARBA00023163"/>
    </source>
</evidence>
<dbReference type="PANTHER" id="PTHR30146">
    <property type="entry name" value="LACI-RELATED TRANSCRIPTIONAL REPRESSOR"/>
    <property type="match status" value="1"/>
</dbReference>
<dbReference type="RefSeq" id="WP_146884378.1">
    <property type="nucleotide sequence ID" value="NZ_BJXB01000008.1"/>
</dbReference>
<dbReference type="SUPFAM" id="SSF53822">
    <property type="entry name" value="Periplasmic binding protein-like I"/>
    <property type="match status" value="1"/>
</dbReference>
<evidence type="ECO:0000256" key="2">
    <source>
        <dbReference type="ARBA" id="ARBA00023015"/>
    </source>
</evidence>
<feature type="domain" description="HTH lacI-type" evidence="5">
    <location>
        <begin position="5"/>
        <end position="59"/>
    </location>
</feature>
<dbReference type="GO" id="GO:0000976">
    <property type="term" value="F:transcription cis-regulatory region binding"/>
    <property type="evidence" value="ECO:0007669"/>
    <property type="project" value="TreeGrafter"/>
</dbReference>
<dbReference type="Pfam" id="PF00356">
    <property type="entry name" value="LacI"/>
    <property type="match status" value="1"/>
</dbReference>
<sequence length="334" mass="36797">MSRNVTIKDIAKVAGVSISTVSRILNNAPLVTPEKRQKVLEVIGQLGYEPNASAQGLVRGKSMTVGVLTQDIASPFYNEVARGIDVGFSGTGYQPIFVNGHWEAQDEASAVAALIRRQVDGLIILGGRLPEQQLHALSERFPLILVGRYVPGLEHCCMRVDDLQGAYLATRHLLELGHRRIAHIAGITSHRDAVERFEGYRMALTDAGIDFDESLVYEGEFDEPSGILAVESWVTKGVHFSAIFAANDQMAYGARLALYRRGIRVPEDVSLVGYDDLPASSFSLPPLTSMHQPLFEMGELAAQTILTRLQDQDCEIPQIAVTLSVRESTRYHRR</sequence>
<dbReference type="OrthoDB" id="9785825at2"/>
<dbReference type="PROSITE" id="PS50932">
    <property type="entry name" value="HTH_LACI_2"/>
    <property type="match status" value="1"/>
</dbReference>
<dbReference type="Pfam" id="PF13377">
    <property type="entry name" value="Peripla_BP_3"/>
    <property type="match status" value="1"/>
</dbReference>
<dbReference type="InterPro" id="IPR010982">
    <property type="entry name" value="Lambda_DNA-bd_dom_sf"/>
</dbReference>
<reference evidence="6 7" key="1">
    <citation type="submission" date="2019-07" db="EMBL/GenBank/DDBJ databases">
        <title>Whole genome shotgun sequence of Deinococcus cellulosilyticus NBRC 106333.</title>
        <authorList>
            <person name="Hosoyama A."/>
            <person name="Uohara A."/>
            <person name="Ohji S."/>
            <person name="Ichikawa N."/>
        </authorList>
    </citation>
    <scope>NUCLEOTIDE SEQUENCE [LARGE SCALE GENOMIC DNA]</scope>
    <source>
        <strain evidence="6 7">NBRC 106333</strain>
    </source>
</reference>
<dbReference type="Gene3D" id="1.10.260.40">
    <property type="entry name" value="lambda repressor-like DNA-binding domains"/>
    <property type="match status" value="1"/>
</dbReference>
<dbReference type="InterPro" id="IPR000843">
    <property type="entry name" value="HTH_LacI"/>
</dbReference>
<dbReference type="PANTHER" id="PTHR30146:SF148">
    <property type="entry name" value="HTH-TYPE TRANSCRIPTIONAL REPRESSOR PURR-RELATED"/>
    <property type="match status" value="1"/>
</dbReference>
<comment type="caution">
    <text evidence="6">The sequence shown here is derived from an EMBL/GenBank/DDBJ whole genome shotgun (WGS) entry which is preliminary data.</text>
</comment>
<gene>
    <name evidence="6" type="ORF">DC3_22030</name>
</gene>
<keyword evidence="3" id="KW-0238">DNA-binding</keyword>
<accession>A0A511N282</accession>
<dbReference type="AlphaFoldDB" id="A0A511N282"/>
<dbReference type="EMBL" id="BJXB01000008">
    <property type="protein sequence ID" value="GEM46568.1"/>
    <property type="molecule type" value="Genomic_DNA"/>
</dbReference>
<dbReference type="GO" id="GO:0003700">
    <property type="term" value="F:DNA-binding transcription factor activity"/>
    <property type="evidence" value="ECO:0007669"/>
    <property type="project" value="TreeGrafter"/>
</dbReference>
<keyword evidence="7" id="KW-1185">Reference proteome</keyword>
<proteinExistence type="predicted"/>